<dbReference type="RefSeq" id="WP_050682295.1">
    <property type="nucleotide sequence ID" value="NZ_JAMDHA010000037.1"/>
</dbReference>
<reference evidence="1 2" key="1">
    <citation type="submission" date="2022-05" db="EMBL/GenBank/DDBJ databases">
        <title>Novel Pseudomonas spp. Isolated from a Rainbow Trout Aquaculture Facility.</title>
        <authorList>
            <person name="Testerman T."/>
            <person name="Graf J."/>
        </authorList>
    </citation>
    <scope>NUCLEOTIDE SEQUENCE [LARGE SCALE GENOMIC DNA]</scope>
    <source>
        <strain evidence="1 2">ID1042</strain>
    </source>
</reference>
<dbReference type="EMBL" id="JAMDHA010000037">
    <property type="protein sequence ID" value="MDD1011146.1"/>
    <property type="molecule type" value="Genomic_DNA"/>
</dbReference>
<protein>
    <submittedName>
        <fullName evidence="1">Uncharacterized protein</fullName>
    </submittedName>
</protein>
<sequence>MSTNRAITTLMQRHLVLNGYPAEDVHFSLSCCQGDGASFTGELDVKRLASRLVPDVSSTVWDGLVLPEKLEITRDSGMRYVHERSTSLSIDPVYVELTPADELGGPAQKVALHRLVSALADDVVATGAELAHRGYKLLDAYVSEKTKLRTFQTANFRVDVFKCSDDFDVFETEEELVYLDQTIQQIMDGEIECFSLKVTVTMLDDDGDDIAELAELDIYGVSRNPSIKGLCTDTRDVVREAIAEARDTYLKLMKPRLRLAA</sequence>
<dbReference type="Proteomes" id="UP001148185">
    <property type="component" value="Unassembled WGS sequence"/>
</dbReference>
<proteinExistence type="predicted"/>
<gene>
    <name evidence="1" type="ORF">M5G27_27110</name>
</gene>
<dbReference type="AlphaFoldDB" id="A0A9X4HCL1"/>
<accession>A0A9X4HCL1</accession>
<organism evidence="1 2">
    <name type="scientific">Pseudomonas shahriarae</name>
    <dbReference type="NCBI Taxonomy" id="2745512"/>
    <lineage>
        <taxon>Bacteria</taxon>
        <taxon>Pseudomonadati</taxon>
        <taxon>Pseudomonadota</taxon>
        <taxon>Gammaproteobacteria</taxon>
        <taxon>Pseudomonadales</taxon>
        <taxon>Pseudomonadaceae</taxon>
        <taxon>Pseudomonas</taxon>
    </lineage>
</organism>
<evidence type="ECO:0000313" key="1">
    <source>
        <dbReference type="EMBL" id="MDD1011146.1"/>
    </source>
</evidence>
<keyword evidence="2" id="KW-1185">Reference proteome</keyword>
<evidence type="ECO:0000313" key="2">
    <source>
        <dbReference type="Proteomes" id="UP001148185"/>
    </source>
</evidence>
<comment type="caution">
    <text evidence="1">The sequence shown here is derived from an EMBL/GenBank/DDBJ whole genome shotgun (WGS) entry which is preliminary data.</text>
</comment>
<name>A0A9X4HCL1_9PSED</name>